<protein>
    <submittedName>
        <fullName evidence="2">Class I SAM-dependent methyltransferase</fullName>
        <ecNumber evidence="2">2.1.1.-</ecNumber>
    </submittedName>
</protein>
<evidence type="ECO:0000313" key="3">
    <source>
        <dbReference type="Proteomes" id="UP001601992"/>
    </source>
</evidence>
<sequence>MTADREITNPKAVAWDRLGSAYWNLNYNGGPNPSACVQYLDGVAAGERVLLVGASTVALARAVLDAGAELVVADFSAVMLAELEYLLPGQAEFVRVDVTRADPRFDDAFDLVLADRLVNRFVLAEMRGALRTLSGAVRPGGKLRLSYRLGLYERDVPVLAEAARRGETSAVFDEAQFDVDYSGAAEWLATVLPPHGDIPMDMLVDFYVARGREHRIRTGELDELAAQVISDSTRYEIAHLPVLGHSGDFLFQLTRRT</sequence>
<keyword evidence="2" id="KW-0808">Transferase</keyword>
<dbReference type="Gene3D" id="1.10.150.330">
    <property type="entry name" value="zn-dependent alcohol dehydrogenase"/>
    <property type="match status" value="1"/>
</dbReference>
<gene>
    <name evidence="2" type="ORF">ACFYXQ_24400</name>
</gene>
<dbReference type="RefSeq" id="WP_157186246.1">
    <property type="nucleotide sequence ID" value="NZ_JBIAQY010000008.1"/>
</dbReference>
<name>A0ABW6S3R1_9NOCA</name>
<evidence type="ECO:0000259" key="1">
    <source>
        <dbReference type="Pfam" id="PF08242"/>
    </source>
</evidence>
<dbReference type="GO" id="GO:0032259">
    <property type="term" value="P:methylation"/>
    <property type="evidence" value="ECO:0007669"/>
    <property type="project" value="UniProtKB-KW"/>
</dbReference>
<evidence type="ECO:0000313" key="2">
    <source>
        <dbReference type="EMBL" id="MFF3570930.1"/>
    </source>
</evidence>
<keyword evidence="2" id="KW-0489">Methyltransferase</keyword>
<dbReference type="InterPro" id="IPR013217">
    <property type="entry name" value="Methyltransf_12"/>
</dbReference>
<dbReference type="Proteomes" id="UP001601992">
    <property type="component" value="Unassembled WGS sequence"/>
</dbReference>
<proteinExistence type="predicted"/>
<feature type="domain" description="Methyltransferase type 12" evidence="1">
    <location>
        <begin position="52"/>
        <end position="143"/>
    </location>
</feature>
<dbReference type="SUPFAM" id="SSF53335">
    <property type="entry name" value="S-adenosyl-L-methionine-dependent methyltransferases"/>
    <property type="match status" value="1"/>
</dbReference>
<comment type="caution">
    <text evidence="2">The sequence shown here is derived from an EMBL/GenBank/DDBJ whole genome shotgun (WGS) entry which is preliminary data.</text>
</comment>
<dbReference type="EC" id="2.1.1.-" evidence="2"/>
<organism evidence="2 3">
    <name type="scientific">Nocardia jiangxiensis</name>
    <dbReference type="NCBI Taxonomy" id="282685"/>
    <lineage>
        <taxon>Bacteria</taxon>
        <taxon>Bacillati</taxon>
        <taxon>Actinomycetota</taxon>
        <taxon>Actinomycetes</taxon>
        <taxon>Mycobacteriales</taxon>
        <taxon>Nocardiaceae</taxon>
        <taxon>Nocardia</taxon>
    </lineage>
</organism>
<dbReference type="Gene3D" id="3.40.50.150">
    <property type="entry name" value="Vaccinia Virus protein VP39"/>
    <property type="match status" value="1"/>
</dbReference>
<dbReference type="EMBL" id="JBIAQY010000008">
    <property type="protein sequence ID" value="MFF3570930.1"/>
    <property type="molecule type" value="Genomic_DNA"/>
</dbReference>
<dbReference type="GO" id="GO:0008168">
    <property type="term" value="F:methyltransferase activity"/>
    <property type="evidence" value="ECO:0007669"/>
    <property type="project" value="UniProtKB-KW"/>
</dbReference>
<dbReference type="Pfam" id="PF08242">
    <property type="entry name" value="Methyltransf_12"/>
    <property type="match status" value="1"/>
</dbReference>
<reference evidence="2 3" key="1">
    <citation type="submission" date="2024-10" db="EMBL/GenBank/DDBJ databases">
        <title>The Natural Products Discovery Center: Release of the First 8490 Sequenced Strains for Exploring Actinobacteria Biosynthetic Diversity.</title>
        <authorList>
            <person name="Kalkreuter E."/>
            <person name="Kautsar S.A."/>
            <person name="Yang D."/>
            <person name="Bader C.D."/>
            <person name="Teijaro C.N."/>
            <person name="Fluegel L."/>
            <person name="Davis C.M."/>
            <person name="Simpson J.R."/>
            <person name="Lauterbach L."/>
            <person name="Steele A.D."/>
            <person name="Gui C."/>
            <person name="Meng S."/>
            <person name="Li G."/>
            <person name="Viehrig K."/>
            <person name="Ye F."/>
            <person name="Su P."/>
            <person name="Kiefer A.F."/>
            <person name="Nichols A."/>
            <person name="Cepeda A.J."/>
            <person name="Yan W."/>
            <person name="Fan B."/>
            <person name="Jiang Y."/>
            <person name="Adhikari A."/>
            <person name="Zheng C.-J."/>
            <person name="Schuster L."/>
            <person name="Cowan T.M."/>
            <person name="Smanski M.J."/>
            <person name="Chevrette M.G."/>
            <person name="De Carvalho L.P.S."/>
            <person name="Shen B."/>
        </authorList>
    </citation>
    <scope>NUCLEOTIDE SEQUENCE [LARGE SCALE GENOMIC DNA]</scope>
    <source>
        <strain evidence="2 3">NPDC002593</strain>
    </source>
</reference>
<accession>A0ABW6S3R1</accession>
<dbReference type="CDD" id="cd02440">
    <property type="entry name" value="AdoMet_MTases"/>
    <property type="match status" value="1"/>
</dbReference>
<dbReference type="InterPro" id="IPR029063">
    <property type="entry name" value="SAM-dependent_MTases_sf"/>
</dbReference>
<keyword evidence="3" id="KW-1185">Reference proteome</keyword>